<organism evidence="1 2">
    <name type="scientific">Mikania micrantha</name>
    <name type="common">bitter vine</name>
    <dbReference type="NCBI Taxonomy" id="192012"/>
    <lineage>
        <taxon>Eukaryota</taxon>
        <taxon>Viridiplantae</taxon>
        <taxon>Streptophyta</taxon>
        <taxon>Embryophyta</taxon>
        <taxon>Tracheophyta</taxon>
        <taxon>Spermatophyta</taxon>
        <taxon>Magnoliopsida</taxon>
        <taxon>eudicotyledons</taxon>
        <taxon>Gunneridae</taxon>
        <taxon>Pentapetalae</taxon>
        <taxon>asterids</taxon>
        <taxon>campanulids</taxon>
        <taxon>Asterales</taxon>
        <taxon>Asteraceae</taxon>
        <taxon>Asteroideae</taxon>
        <taxon>Heliantheae alliance</taxon>
        <taxon>Eupatorieae</taxon>
        <taxon>Mikania</taxon>
    </lineage>
</organism>
<protein>
    <submittedName>
        <fullName evidence="1">Uncharacterized protein</fullName>
    </submittedName>
</protein>
<accession>A0A5N6P2T2</accession>
<sequence>MMSLKRLRKHSGDVSECKYPKSASSPAITVYLQKGLSLKRQHKAELENKFPGMICGFSWLQKIVWRLQNLGFSSAGSKKFEKCNKIIICMKSDEVDQIVAPPHPSRTATRCPKCASRTAKISGGILDILHASRTAEDSQAHLRVPRRAHSINT</sequence>
<comment type="caution">
    <text evidence="1">The sequence shown here is derived from an EMBL/GenBank/DDBJ whole genome shotgun (WGS) entry which is preliminary data.</text>
</comment>
<proteinExistence type="predicted"/>
<dbReference type="EMBL" id="SZYD01000007">
    <property type="protein sequence ID" value="KAD5802843.1"/>
    <property type="molecule type" value="Genomic_DNA"/>
</dbReference>
<dbReference type="Proteomes" id="UP000326396">
    <property type="component" value="Linkage Group LG15"/>
</dbReference>
<gene>
    <name evidence="1" type="ORF">E3N88_14203</name>
</gene>
<evidence type="ECO:0000313" key="2">
    <source>
        <dbReference type="Proteomes" id="UP000326396"/>
    </source>
</evidence>
<keyword evidence="2" id="KW-1185">Reference proteome</keyword>
<dbReference type="AlphaFoldDB" id="A0A5N6P2T2"/>
<reference evidence="1 2" key="1">
    <citation type="submission" date="2019-05" db="EMBL/GenBank/DDBJ databases">
        <title>Mikania micrantha, genome provides insights into the molecular mechanism of rapid growth.</title>
        <authorList>
            <person name="Liu B."/>
        </authorList>
    </citation>
    <scope>NUCLEOTIDE SEQUENCE [LARGE SCALE GENOMIC DNA]</scope>
    <source>
        <strain evidence="1">NLD-2019</strain>
        <tissue evidence="1">Leaf</tissue>
    </source>
</reference>
<name>A0A5N6P2T2_9ASTR</name>
<evidence type="ECO:0000313" key="1">
    <source>
        <dbReference type="EMBL" id="KAD5802843.1"/>
    </source>
</evidence>